<organism evidence="1 2">
    <name type="scientific">Rhodotorula toruloides</name>
    <name type="common">Yeast</name>
    <name type="synonym">Rhodosporidium toruloides</name>
    <dbReference type="NCBI Taxonomy" id="5286"/>
    <lineage>
        <taxon>Eukaryota</taxon>
        <taxon>Fungi</taxon>
        <taxon>Dikarya</taxon>
        <taxon>Basidiomycota</taxon>
        <taxon>Pucciniomycotina</taxon>
        <taxon>Microbotryomycetes</taxon>
        <taxon>Sporidiobolales</taxon>
        <taxon>Sporidiobolaceae</taxon>
        <taxon>Rhodotorula</taxon>
    </lineage>
</organism>
<sequence length="348" mass="38150">MSRSLSGSRRAWRSCAVKSTPTRSTSSSAARLESYLMATWWEQRQPLFYNVLGSAKVVLFDGPESYEMSVEDFAGLTFTEPVLCLIDMPEGPVTSPPLSNAISIWHTSNVLFVIAASSSTTTLVRALWKAPGAAYYWTLPCAGKEEIKNVLHLRSHFRDSVNEPNTVARSLRLSEHTRPTAVLSGGAAYNAGVRLGLATGVDEVANFGEDDEDFELAESEEAVDIDVGRDCFYVEPGDTFTPLELFHLLGPSFSLCLDAQLQKGRNPGDRLRDFIQLSSLSLRNVTDIFSGVTVNSTGGRSGLHLFSYEVPDGPQPSGNEPSSARVIPTRFLWAAIRERFAVLTMPLF</sequence>
<reference evidence="1 2" key="1">
    <citation type="journal article" date="2018" name="Elife">
        <title>Functional genomics of lipid metabolism in the oleaginous yeast Rhodosporidium toruloides.</title>
        <authorList>
            <person name="Coradetti S.T."/>
            <person name="Pinel D."/>
            <person name="Geiselman G."/>
            <person name="Ito M."/>
            <person name="Mondo S."/>
            <person name="Reilly M.C."/>
            <person name="Cheng Y.F."/>
            <person name="Bauer S."/>
            <person name="Grigoriev I."/>
            <person name="Gladden J.M."/>
            <person name="Simmons B.A."/>
            <person name="Brem R."/>
            <person name="Arkin A.P."/>
            <person name="Skerker J.M."/>
        </authorList>
    </citation>
    <scope>NUCLEOTIDE SEQUENCE [LARGE SCALE GENOMIC DNA]</scope>
    <source>
        <strain evidence="1 2">NBRC 0880</strain>
    </source>
</reference>
<name>A0A2T0A3X0_RHOTO</name>
<evidence type="ECO:0000313" key="2">
    <source>
        <dbReference type="Proteomes" id="UP000239560"/>
    </source>
</evidence>
<gene>
    <name evidence="1" type="ORF">AAT19DRAFT_16638</name>
</gene>
<dbReference type="OrthoDB" id="10329126at2759"/>
<proteinExistence type="predicted"/>
<comment type="caution">
    <text evidence="1">The sequence shown here is derived from an EMBL/GenBank/DDBJ whole genome shotgun (WGS) entry which is preliminary data.</text>
</comment>
<dbReference type="EMBL" id="LCTV02000009">
    <property type="protein sequence ID" value="PRQ72714.1"/>
    <property type="molecule type" value="Genomic_DNA"/>
</dbReference>
<protein>
    <submittedName>
        <fullName evidence="1">Uncharacterized protein</fullName>
    </submittedName>
</protein>
<evidence type="ECO:0000313" key="1">
    <source>
        <dbReference type="EMBL" id="PRQ72714.1"/>
    </source>
</evidence>
<dbReference type="Proteomes" id="UP000239560">
    <property type="component" value="Unassembled WGS sequence"/>
</dbReference>
<accession>A0A2T0A3X0</accession>
<dbReference type="AlphaFoldDB" id="A0A2T0A3X0"/>